<keyword evidence="10" id="KW-1185">Reference proteome</keyword>
<accession>A0A256FI85</accession>
<dbReference type="RefSeq" id="WP_094576745.1">
    <property type="nucleotide sequence ID" value="NZ_JBHEEL010000001.1"/>
</dbReference>
<protein>
    <submittedName>
        <fullName evidence="9">Exopolysaccharide transport family protein</fullName>
    </submittedName>
</protein>
<comment type="caution">
    <text evidence="9">The sequence shown here is derived from an EMBL/GenBank/DDBJ whole genome shotgun (WGS) entry which is preliminary data.</text>
</comment>
<dbReference type="eggNOG" id="COG3206">
    <property type="taxonomic scope" value="Bacteria"/>
</dbReference>
<comment type="subcellular location">
    <subcellularLocation>
        <location evidence="1">Cell membrane</location>
        <topology evidence="1">Multi-pass membrane protein</topology>
    </subcellularLocation>
</comment>
<keyword evidence="4 7" id="KW-1133">Transmembrane helix</keyword>
<dbReference type="PANTHER" id="PTHR32309">
    <property type="entry name" value="TYROSINE-PROTEIN KINASE"/>
    <property type="match status" value="1"/>
</dbReference>
<evidence type="ECO:0000256" key="7">
    <source>
        <dbReference type="SAM" id="Phobius"/>
    </source>
</evidence>
<keyword evidence="2" id="KW-1003">Cell membrane</keyword>
<dbReference type="GO" id="GO:0005886">
    <property type="term" value="C:plasma membrane"/>
    <property type="evidence" value="ECO:0007669"/>
    <property type="project" value="UniProtKB-SubCell"/>
</dbReference>
<dbReference type="Pfam" id="PF02706">
    <property type="entry name" value="Wzz"/>
    <property type="match status" value="1"/>
</dbReference>
<dbReference type="eggNOG" id="COG0455">
    <property type="taxonomic scope" value="Bacteria"/>
</dbReference>
<evidence type="ECO:0000256" key="6">
    <source>
        <dbReference type="SAM" id="Coils"/>
    </source>
</evidence>
<proteinExistence type="predicted"/>
<keyword evidence="3 7" id="KW-0812">Transmembrane</keyword>
<organism evidence="9 10">
    <name type="scientific">Brucella rhizosphaerae</name>
    <dbReference type="NCBI Taxonomy" id="571254"/>
    <lineage>
        <taxon>Bacteria</taxon>
        <taxon>Pseudomonadati</taxon>
        <taxon>Pseudomonadota</taxon>
        <taxon>Alphaproteobacteria</taxon>
        <taxon>Hyphomicrobiales</taxon>
        <taxon>Brucellaceae</taxon>
        <taxon>Brucella/Ochrobactrum group</taxon>
        <taxon>Brucella</taxon>
    </lineage>
</organism>
<evidence type="ECO:0000259" key="8">
    <source>
        <dbReference type="Pfam" id="PF02706"/>
    </source>
</evidence>
<keyword evidence="5 7" id="KW-0472">Membrane</keyword>
<dbReference type="InterPro" id="IPR027417">
    <property type="entry name" value="P-loop_NTPase"/>
</dbReference>
<feature type="coiled-coil region" evidence="6">
    <location>
        <begin position="291"/>
        <end position="399"/>
    </location>
</feature>
<evidence type="ECO:0000313" key="9">
    <source>
        <dbReference type="EMBL" id="OYR14151.1"/>
    </source>
</evidence>
<dbReference type="InterPro" id="IPR050445">
    <property type="entry name" value="Bact_polysacc_biosynth/exp"/>
</dbReference>
<dbReference type="Gene3D" id="3.40.50.300">
    <property type="entry name" value="P-loop containing nucleotide triphosphate hydrolases"/>
    <property type="match status" value="1"/>
</dbReference>
<evidence type="ECO:0000256" key="3">
    <source>
        <dbReference type="ARBA" id="ARBA00022692"/>
    </source>
</evidence>
<dbReference type="PANTHER" id="PTHR32309:SF13">
    <property type="entry name" value="FERRIC ENTEROBACTIN TRANSPORT PROTEIN FEPE"/>
    <property type="match status" value="1"/>
</dbReference>
<dbReference type="Proteomes" id="UP000216345">
    <property type="component" value="Unassembled WGS sequence"/>
</dbReference>
<evidence type="ECO:0000256" key="4">
    <source>
        <dbReference type="ARBA" id="ARBA00022989"/>
    </source>
</evidence>
<reference evidence="9 10" key="1">
    <citation type="submission" date="2017-07" db="EMBL/GenBank/DDBJ databases">
        <title>Phylogenetic study on the rhizospheric bacterium Ochrobactrum sp. A44.</title>
        <authorList>
            <person name="Krzyzanowska D.M."/>
            <person name="Ossowicki A."/>
            <person name="Rajewska M."/>
            <person name="Maciag T."/>
            <person name="Kaczynski Z."/>
            <person name="Czerwicka M."/>
            <person name="Jafra S."/>
        </authorList>
    </citation>
    <scope>NUCLEOTIDE SEQUENCE [LARGE SCALE GENOMIC DNA]</scope>
    <source>
        <strain evidence="9 10">PR17</strain>
    </source>
</reference>
<dbReference type="InterPro" id="IPR003856">
    <property type="entry name" value="LPS_length_determ_N"/>
</dbReference>
<gene>
    <name evidence="9" type="ORF">CEV32_0147</name>
</gene>
<dbReference type="AlphaFoldDB" id="A0A256FI85"/>
<sequence length="731" mass="80191">MSEVDRLSKDADIDIGALFSSLRRYWLLIVSGAAIMAVLAWVICLLLTPDYRAETRILIESRESVFTRPNGEATTERPLMDPEGVKSQVEVLTSGDLLKQVSDRLKLTDSEAFTSTNIKPWTRVLILLGMRNNPASLTPEERVLQKLRQNLQVFNVTGSRVIVVQYTSANAQEAADIANAVADAYIALQAAAKLQSNDDATGWLAPEIEDLRGKVRDSEKKVADYRAANGLLTGQTNSTIATQQLSEVSTELTRLRSSRATSEAKAESIRRALAAGVPVDTLPDVVASGMMQRLSERRIQLNSQIADLSVTLLEGHPRIKSVRSQLADLDRQINAEGRKLLASLNNEVSAARLREDELNRELNRVKAQAAQAGEQEVELRALEREAAAQRQLLETYLTRYREAASRTDRNYVPADARIFSRADAPGLPYYPKTLPVVSATFVAGLLLLSIFVLLRELFSGRAFVSVDGRRIAAVEEIEMPVIEAATDMAFTPYSEDESQVAVKSARRWTSPLISGSKIVSEEEAPENPNGVKTVADRLIEGRLKRVIAVSPEGDTASAATVRLMRELADRGKRAILIDMTAYGTLGLVMLDGNNRAGITELLAGERRFNDVIHTDHYSQAHIMPLGKVAPEDAMRSADRLPYILDALETVYDFVVVECGPSTSRQIRRIADGPAVVVMNIVDPDDHNVVMAALDMDQGGYEDVIILMDGAERAAVSGSNTPQPDFDSQSKI</sequence>
<evidence type="ECO:0000256" key="5">
    <source>
        <dbReference type="ARBA" id="ARBA00023136"/>
    </source>
</evidence>
<dbReference type="EMBL" id="NNRK01000026">
    <property type="protein sequence ID" value="OYR14151.1"/>
    <property type="molecule type" value="Genomic_DNA"/>
</dbReference>
<feature type="domain" description="Polysaccharide chain length determinant N-terminal" evidence="8">
    <location>
        <begin position="12"/>
        <end position="104"/>
    </location>
</feature>
<keyword evidence="6" id="KW-0175">Coiled coil</keyword>
<name>A0A256FI85_9HYPH</name>
<evidence type="ECO:0000256" key="1">
    <source>
        <dbReference type="ARBA" id="ARBA00004651"/>
    </source>
</evidence>
<dbReference type="GO" id="GO:0004713">
    <property type="term" value="F:protein tyrosine kinase activity"/>
    <property type="evidence" value="ECO:0007669"/>
    <property type="project" value="TreeGrafter"/>
</dbReference>
<dbReference type="OrthoDB" id="7786248at2"/>
<dbReference type="SUPFAM" id="SSF52540">
    <property type="entry name" value="P-loop containing nucleoside triphosphate hydrolases"/>
    <property type="match status" value="1"/>
</dbReference>
<feature type="transmembrane region" description="Helical" evidence="7">
    <location>
        <begin position="434"/>
        <end position="454"/>
    </location>
</feature>
<evidence type="ECO:0000256" key="2">
    <source>
        <dbReference type="ARBA" id="ARBA00022475"/>
    </source>
</evidence>
<evidence type="ECO:0000313" key="10">
    <source>
        <dbReference type="Proteomes" id="UP000216345"/>
    </source>
</evidence>
<feature type="transmembrane region" description="Helical" evidence="7">
    <location>
        <begin position="25"/>
        <end position="48"/>
    </location>
</feature>